<dbReference type="PANTHER" id="PTHR23024:SF609">
    <property type="entry name" value="CARBOXYLESTERASE 18-RELATED"/>
    <property type="match status" value="1"/>
</dbReference>
<dbReference type="GO" id="GO:0009860">
    <property type="term" value="P:pollen tube growth"/>
    <property type="evidence" value="ECO:0007669"/>
    <property type="project" value="TreeGrafter"/>
</dbReference>
<protein>
    <recommendedName>
        <fullName evidence="2">Alpha/beta hydrolase fold-3 domain-containing protein</fullName>
    </recommendedName>
</protein>
<dbReference type="Gene3D" id="3.40.50.1820">
    <property type="entry name" value="alpha/beta hydrolase"/>
    <property type="match status" value="1"/>
</dbReference>
<dbReference type="AlphaFoldDB" id="A0A7J9HWL9"/>
<sequence>MILEKPRHHGKHERPALPWAVRLVVSMVSTVVDNACRPNGTVNRRLIHFLDYQTPPISTTSVSSTDISIDATRNLWIRLYSPSNNQLLPVLIFFHGGGFSFLSPASLAFDMVCRNFATNLPAIGISVNYRLAPEHRYPSQCHDGFDALNFIDENWATVLPKNADPARCFFAGDSAGANLARHVAVQACRTKLHTMKMIGLISIQPFFGEEERSQSETQLVGSGLLVSVPLTDWCWNAYLPLGSNRDHEAANVSGPNADDISGLDFPATMVVVGGFDPLKDWQRRYYEWLLKSGKEARLIEYHNMIHAFYTFPLLPESSHLVVQIKEFIAKCSSRVPNLKSETYMSQLQLSPRKLNLIHLPILYAVMASISGDMQHVCQVFKSN</sequence>
<keyword evidence="4" id="KW-1185">Reference proteome</keyword>
<dbReference type="OrthoDB" id="408631at2759"/>
<dbReference type="GO" id="GO:0052689">
    <property type="term" value="F:carboxylic ester hydrolase activity"/>
    <property type="evidence" value="ECO:0007669"/>
    <property type="project" value="TreeGrafter"/>
</dbReference>
<dbReference type="EMBL" id="JABFAD010000012">
    <property type="protein sequence ID" value="MBA0814236.1"/>
    <property type="molecule type" value="Genomic_DNA"/>
</dbReference>
<feature type="domain" description="Alpha/beta hydrolase fold-3" evidence="2">
    <location>
        <begin position="91"/>
        <end position="309"/>
    </location>
</feature>
<dbReference type="Proteomes" id="UP000593560">
    <property type="component" value="Unassembled WGS sequence"/>
</dbReference>
<reference evidence="3 4" key="1">
    <citation type="journal article" date="2019" name="Genome Biol. Evol.">
        <title>Insights into the evolution of the New World diploid cottons (Gossypium, subgenus Houzingenia) based on genome sequencing.</title>
        <authorList>
            <person name="Grover C.E."/>
            <person name="Arick M.A. 2nd"/>
            <person name="Thrash A."/>
            <person name="Conover J.L."/>
            <person name="Sanders W.S."/>
            <person name="Peterson D.G."/>
            <person name="Frelichowski J.E."/>
            <person name="Scheffler J.A."/>
            <person name="Scheffler B.E."/>
            <person name="Wendel J.F."/>
        </authorList>
    </citation>
    <scope>NUCLEOTIDE SEQUENCE [LARGE SCALE GENOMIC DNA]</scope>
    <source>
        <strain evidence="3">0</strain>
        <tissue evidence="3">Leaf</tissue>
    </source>
</reference>
<dbReference type="InterPro" id="IPR050466">
    <property type="entry name" value="Carboxylest/Gibb_receptor"/>
</dbReference>
<dbReference type="PANTHER" id="PTHR23024">
    <property type="entry name" value="ARYLACETAMIDE DEACETYLASE"/>
    <property type="match status" value="1"/>
</dbReference>
<dbReference type="InterPro" id="IPR029058">
    <property type="entry name" value="AB_hydrolase_fold"/>
</dbReference>
<dbReference type="InterPro" id="IPR013094">
    <property type="entry name" value="AB_hydrolase_3"/>
</dbReference>
<evidence type="ECO:0000313" key="3">
    <source>
        <dbReference type="EMBL" id="MBA0814236.1"/>
    </source>
</evidence>
<dbReference type="SUPFAM" id="SSF53474">
    <property type="entry name" value="alpha/beta-Hydrolases"/>
    <property type="match status" value="1"/>
</dbReference>
<dbReference type="Pfam" id="PF07859">
    <property type="entry name" value="Abhydrolase_3"/>
    <property type="match status" value="1"/>
</dbReference>
<comment type="similarity">
    <text evidence="1">Belongs to the 'GDXG' lipolytic enzyme family.</text>
</comment>
<evidence type="ECO:0000256" key="1">
    <source>
        <dbReference type="ARBA" id="ARBA00010515"/>
    </source>
</evidence>
<proteinExistence type="inferred from homology"/>
<evidence type="ECO:0000259" key="2">
    <source>
        <dbReference type="Pfam" id="PF07859"/>
    </source>
</evidence>
<name>A0A7J9HWL9_9ROSI</name>
<evidence type="ECO:0000313" key="4">
    <source>
        <dbReference type="Proteomes" id="UP000593560"/>
    </source>
</evidence>
<organism evidence="3 4">
    <name type="scientific">Gossypium harknessii</name>
    <dbReference type="NCBI Taxonomy" id="34285"/>
    <lineage>
        <taxon>Eukaryota</taxon>
        <taxon>Viridiplantae</taxon>
        <taxon>Streptophyta</taxon>
        <taxon>Embryophyta</taxon>
        <taxon>Tracheophyta</taxon>
        <taxon>Spermatophyta</taxon>
        <taxon>Magnoliopsida</taxon>
        <taxon>eudicotyledons</taxon>
        <taxon>Gunneridae</taxon>
        <taxon>Pentapetalae</taxon>
        <taxon>rosids</taxon>
        <taxon>malvids</taxon>
        <taxon>Malvales</taxon>
        <taxon>Malvaceae</taxon>
        <taxon>Malvoideae</taxon>
        <taxon>Gossypium</taxon>
    </lineage>
</organism>
<comment type="caution">
    <text evidence="3">The sequence shown here is derived from an EMBL/GenBank/DDBJ whole genome shotgun (WGS) entry which is preliminary data.</text>
</comment>
<gene>
    <name evidence="3" type="ORF">Gohar_020076</name>
</gene>
<accession>A0A7J9HWL9</accession>